<accession>A0A1B3ZDS6</accession>
<evidence type="ECO:0000313" key="2">
    <source>
        <dbReference type="Proteomes" id="UP000094256"/>
    </source>
</evidence>
<gene>
    <name evidence="1" type="ORF">AWL63_18150</name>
</gene>
<reference evidence="1 2" key="1">
    <citation type="submission" date="2016-01" db="EMBL/GenBank/DDBJ databases">
        <title>Complete genome and mega plasmid sequence of Sphingomonas panacis DCY99 elicits systemic resistance in rice to Xanthomonas oryzae.</title>
        <authorList>
            <person name="Kim Y.J."/>
            <person name="Yang D.C."/>
            <person name="Sing P."/>
        </authorList>
    </citation>
    <scope>NUCLEOTIDE SEQUENCE [LARGE SCALE GENOMIC DNA]</scope>
    <source>
        <strain evidence="1 2">DCY99</strain>
    </source>
</reference>
<dbReference type="EMBL" id="CP014168">
    <property type="protein sequence ID" value="AOH85569.1"/>
    <property type="molecule type" value="Genomic_DNA"/>
</dbReference>
<keyword evidence="2" id="KW-1185">Reference proteome</keyword>
<dbReference type="OrthoDB" id="7865411at2"/>
<dbReference type="Proteomes" id="UP000094256">
    <property type="component" value="Chromosome"/>
</dbReference>
<dbReference type="RefSeq" id="WP_069206106.1">
    <property type="nucleotide sequence ID" value="NZ_CP014168.1"/>
</dbReference>
<proteinExistence type="predicted"/>
<name>A0A1B3ZDS6_9SPHN</name>
<protein>
    <submittedName>
        <fullName evidence="1">Uncharacterized protein</fullName>
    </submittedName>
</protein>
<dbReference type="STRING" id="1560345.AWL63_18150"/>
<dbReference type="AlphaFoldDB" id="A0A1B3ZDS6"/>
<sequence>MMIYITTGTHCAHPTILRRHFGTYSAAREAAVDMVNLLREHIGQDKLPPVSAEEWQQGLREAQRERLRQLGEDVQNLDSDDLATQAECDVWIERANVDNIAPFPVLGDRELAAILAALRLLQRQSCPADLVDIVTKGDTVTALDPGEIDGLCERLNGADGSDDVPRIVVAIEGGLVSGVVTDRPVILHTVDYDIEGAGDDEISLVPQDEHDPVEAIVNRWSDVALTVDPDWVSRVETALIEAPEA</sequence>
<evidence type="ECO:0000313" key="1">
    <source>
        <dbReference type="EMBL" id="AOH85569.1"/>
    </source>
</evidence>
<organism evidence="1 2">
    <name type="scientific">Sphingomonas panacis</name>
    <dbReference type="NCBI Taxonomy" id="1560345"/>
    <lineage>
        <taxon>Bacteria</taxon>
        <taxon>Pseudomonadati</taxon>
        <taxon>Pseudomonadota</taxon>
        <taxon>Alphaproteobacteria</taxon>
        <taxon>Sphingomonadales</taxon>
        <taxon>Sphingomonadaceae</taxon>
        <taxon>Sphingomonas</taxon>
    </lineage>
</organism>
<dbReference type="KEGG" id="span:AWL63_18150"/>